<dbReference type="HAMAP" id="MF_00165">
    <property type="entry name" value="Thymidylate_kinase"/>
    <property type="match status" value="1"/>
</dbReference>
<evidence type="ECO:0000256" key="5">
    <source>
        <dbReference type="ARBA" id="ARBA00022741"/>
    </source>
</evidence>
<evidence type="ECO:0000256" key="1">
    <source>
        <dbReference type="ARBA" id="ARBA00009776"/>
    </source>
</evidence>
<dbReference type="FunFam" id="3.40.50.300:FF:000225">
    <property type="entry name" value="Thymidylate kinase"/>
    <property type="match status" value="1"/>
</dbReference>
<keyword evidence="6" id="KW-0418">Kinase</keyword>
<evidence type="ECO:0000256" key="7">
    <source>
        <dbReference type="ARBA" id="ARBA00022840"/>
    </source>
</evidence>
<comment type="similarity">
    <text evidence="1">Belongs to the thymidylate kinase family.</text>
</comment>
<accession>A0A6J7HX47</accession>
<dbReference type="CDD" id="cd01672">
    <property type="entry name" value="TMPK"/>
    <property type="match status" value="1"/>
</dbReference>
<feature type="domain" description="Thymidylate kinase-like" evidence="9">
    <location>
        <begin position="8"/>
        <end position="194"/>
    </location>
</feature>
<dbReference type="EMBL" id="CAFBMR010000079">
    <property type="protein sequence ID" value="CAB4923403.1"/>
    <property type="molecule type" value="Genomic_DNA"/>
</dbReference>
<dbReference type="InterPro" id="IPR027417">
    <property type="entry name" value="P-loop_NTPase"/>
</dbReference>
<dbReference type="InterPro" id="IPR018094">
    <property type="entry name" value="Thymidylate_kinase"/>
</dbReference>
<dbReference type="GO" id="GO:0005829">
    <property type="term" value="C:cytosol"/>
    <property type="evidence" value="ECO:0007669"/>
    <property type="project" value="TreeGrafter"/>
</dbReference>
<dbReference type="GO" id="GO:0006235">
    <property type="term" value="P:dTTP biosynthetic process"/>
    <property type="evidence" value="ECO:0007669"/>
    <property type="project" value="TreeGrafter"/>
</dbReference>
<dbReference type="PANTHER" id="PTHR10344">
    <property type="entry name" value="THYMIDYLATE KINASE"/>
    <property type="match status" value="1"/>
</dbReference>
<dbReference type="AlphaFoldDB" id="A0A6J7HX47"/>
<evidence type="ECO:0000256" key="8">
    <source>
        <dbReference type="ARBA" id="ARBA00048743"/>
    </source>
</evidence>
<dbReference type="GO" id="GO:0004798">
    <property type="term" value="F:dTMP kinase activity"/>
    <property type="evidence" value="ECO:0007669"/>
    <property type="project" value="UniProtKB-EC"/>
</dbReference>
<dbReference type="NCBIfam" id="TIGR00041">
    <property type="entry name" value="DTMP_kinase"/>
    <property type="match status" value="1"/>
</dbReference>
<evidence type="ECO:0000256" key="4">
    <source>
        <dbReference type="ARBA" id="ARBA00022727"/>
    </source>
</evidence>
<comment type="catalytic activity">
    <reaction evidence="8">
        <text>dTMP + ATP = dTDP + ADP</text>
        <dbReference type="Rhea" id="RHEA:13517"/>
        <dbReference type="ChEBI" id="CHEBI:30616"/>
        <dbReference type="ChEBI" id="CHEBI:58369"/>
        <dbReference type="ChEBI" id="CHEBI:63528"/>
        <dbReference type="ChEBI" id="CHEBI:456216"/>
        <dbReference type="EC" id="2.7.4.9"/>
    </reaction>
</comment>
<name>A0A6J7HX47_9ZZZZ</name>
<evidence type="ECO:0000256" key="3">
    <source>
        <dbReference type="ARBA" id="ARBA00022679"/>
    </source>
</evidence>
<protein>
    <recommendedName>
        <fullName evidence="2">dTMP kinase</fullName>
        <ecNumber evidence="2">2.7.4.9</ecNumber>
    </recommendedName>
</protein>
<dbReference type="PROSITE" id="PS01331">
    <property type="entry name" value="THYMIDYLATE_KINASE"/>
    <property type="match status" value="1"/>
</dbReference>
<gene>
    <name evidence="10" type="ORF">UFOPK3610_01542</name>
</gene>
<dbReference type="Gene3D" id="3.40.50.300">
    <property type="entry name" value="P-loop containing nucleotide triphosphate hydrolases"/>
    <property type="match status" value="1"/>
</dbReference>
<dbReference type="GO" id="GO:0006233">
    <property type="term" value="P:dTDP biosynthetic process"/>
    <property type="evidence" value="ECO:0007669"/>
    <property type="project" value="InterPro"/>
</dbReference>
<evidence type="ECO:0000313" key="10">
    <source>
        <dbReference type="EMBL" id="CAB4923403.1"/>
    </source>
</evidence>
<evidence type="ECO:0000256" key="6">
    <source>
        <dbReference type="ARBA" id="ARBA00022777"/>
    </source>
</evidence>
<evidence type="ECO:0000256" key="2">
    <source>
        <dbReference type="ARBA" id="ARBA00012980"/>
    </source>
</evidence>
<evidence type="ECO:0000259" key="9">
    <source>
        <dbReference type="Pfam" id="PF02223"/>
    </source>
</evidence>
<dbReference type="GO" id="GO:0005524">
    <property type="term" value="F:ATP binding"/>
    <property type="evidence" value="ECO:0007669"/>
    <property type="project" value="UniProtKB-KW"/>
</dbReference>
<dbReference type="Pfam" id="PF02223">
    <property type="entry name" value="Thymidylate_kin"/>
    <property type="match status" value="1"/>
</dbReference>
<dbReference type="GO" id="GO:0006227">
    <property type="term" value="P:dUDP biosynthetic process"/>
    <property type="evidence" value="ECO:0007669"/>
    <property type="project" value="TreeGrafter"/>
</dbReference>
<dbReference type="InterPro" id="IPR039430">
    <property type="entry name" value="Thymidylate_kin-like_dom"/>
</dbReference>
<reference evidence="10" key="1">
    <citation type="submission" date="2020-05" db="EMBL/GenBank/DDBJ databases">
        <authorList>
            <person name="Chiriac C."/>
            <person name="Salcher M."/>
            <person name="Ghai R."/>
            <person name="Kavagutti S V."/>
        </authorList>
    </citation>
    <scope>NUCLEOTIDE SEQUENCE</scope>
</reference>
<dbReference type="SUPFAM" id="SSF52540">
    <property type="entry name" value="P-loop containing nucleoside triphosphate hydrolases"/>
    <property type="match status" value="1"/>
</dbReference>
<sequence>MTGIFIAFEGGEGGGKSTQARLLTEALLAEGREVVRTREPGGTPAAEAIRAVLLDPANEGLDARAEALLFAAARGEHVARVIRPALDRGAVVITDRYVDSSLAYQGVARELGVERVLELSMWATGGLLPDLTFVLDIDPAVGLARVTDPNRLEAESLEWHRMVRGAFLDLADRDPQRYVVLDATRPVEDLASAIAAEVATAITTRA</sequence>
<organism evidence="10">
    <name type="scientific">freshwater metagenome</name>
    <dbReference type="NCBI Taxonomy" id="449393"/>
    <lineage>
        <taxon>unclassified sequences</taxon>
        <taxon>metagenomes</taxon>
        <taxon>ecological metagenomes</taxon>
    </lineage>
</organism>
<dbReference type="EC" id="2.7.4.9" evidence="2"/>
<dbReference type="InterPro" id="IPR018095">
    <property type="entry name" value="Thymidylate_kin_CS"/>
</dbReference>
<keyword evidence="5" id="KW-0547">Nucleotide-binding</keyword>
<keyword evidence="3" id="KW-0808">Transferase</keyword>
<proteinExistence type="inferred from homology"/>
<keyword evidence="4" id="KW-0545">Nucleotide biosynthesis</keyword>
<dbReference type="PANTHER" id="PTHR10344:SF4">
    <property type="entry name" value="UMP-CMP KINASE 2, MITOCHONDRIAL"/>
    <property type="match status" value="1"/>
</dbReference>
<keyword evidence="7" id="KW-0067">ATP-binding</keyword>